<dbReference type="OrthoDB" id="335595at2157"/>
<dbReference type="KEGG" id="hra:EI982_07140"/>
<evidence type="ECO:0008006" key="3">
    <source>
        <dbReference type="Google" id="ProtNLM"/>
    </source>
</evidence>
<proteinExistence type="predicted"/>
<sequence>MNEDTEAELRKQFRSAFEGADFPVTDQMDLVPTLPDGPGTRFEAGDVSFSAMELAANLDGHQEFPYESVDELVDDVMAALKTEGLLD</sequence>
<dbReference type="Gene3D" id="1.10.238.80">
    <property type="entry name" value="MTH865-like"/>
    <property type="match status" value="1"/>
</dbReference>
<dbReference type="Pfam" id="PF07747">
    <property type="entry name" value="MTH865"/>
    <property type="match status" value="1"/>
</dbReference>
<dbReference type="RefSeq" id="WP_157688856.1">
    <property type="nucleotide sequence ID" value="NZ_CP034345.1"/>
</dbReference>
<dbReference type="Proteomes" id="UP000428325">
    <property type="component" value="Chromosome"/>
</dbReference>
<accession>A0A6B9FE68</accession>
<reference evidence="1 2" key="1">
    <citation type="submission" date="2018-12" db="EMBL/GenBank/DDBJ databases">
        <title>Complete genome sequence of Haloplanus rallus MBLA0036.</title>
        <authorList>
            <person name="Nam Y.-d."/>
            <person name="Kang J."/>
            <person name="Chung W.-H."/>
            <person name="Park Y.S."/>
        </authorList>
    </citation>
    <scope>NUCLEOTIDE SEQUENCE [LARGE SCALE GENOMIC DNA]</scope>
    <source>
        <strain evidence="1 2">MBLA0036</strain>
    </source>
</reference>
<dbReference type="GeneID" id="43369296"/>
<protein>
    <recommendedName>
        <fullName evidence="3">MTH865 family protein</fullName>
    </recommendedName>
</protein>
<dbReference type="InterPro" id="IPR036825">
    <property type="entry name" value="MTH865-like_sf"/>
</dbReference>
<organism evidence="1 2">
    <name type="scientific">Haloplanus rallus</name>
    <dbReference type="NCBI Taxonomy" id="1816183"/>
    <lineage>
        <taxon>Archaea</taxon>
        <taxon>Methanobacteriati</taxon>
        <taxon>Methanobacteriota</taxon>
        <taxon>Stenosarchaea group</taxon>
        <taxon>Halobacteria</taxon>
        <taxon>Halobacteriales</taxon>
        <taxon>Haloferacaceae</taxon>
        <taxon>Haloplanus</taxon>
    </lineage>
</organism>
<dbReference type="EMBL" id="CP034345">
    <property type="protein sequence ID" value="QGX94579.1"/>
    <property type="molecule type" value="Genomic_DNA"/>
</dbReference>
<keyword evidence="2" id="KW-1185">Reference proteome</keyword>
<dbReference type="SUPFAM" id="SSF69025">
    <property type="entry name" value="Hypothetical protein MTH865"/>
    <property type="match status" value="1"/>
</dbReference>
<evidence type="ECO:0000313" key="2">
    <source>
        <dbReference type="Proteomes" id="UP000428325"/>
    </source>
</evidence>
<name>A0A6B9FE68_9EURY</name>
<dbReference type="InterPro" id="IPR024093">
    <property type="entry name" value="Uncharacterised_MTH865"/>
</dbReference>
<dbReference type="AlphaFoldDB" id="A0A6B9FE68"/>
<gene>
    <name evidence="1" type="ORF">EI982_07140</name>
</gene>
<evidence type="ECO:0000313" key="1">
    <source>
        <dbReference type="EMBL" id="QGX94579.1"/>
    </source>
</evidence>